<dbReference type="Gene3D" id="1.25.40.390">
    <property type="match status" value="1"/>
</dbReference>
<protein>
    <submittedName>
        <fullName evidence="9">Starch-binding associating with outer membrane</fullName>
    </submittedName>
</protein>
<evidence type="ECO:0000256" key="4">
    <source>
        <dbReference type="ARBA" id="ARBA00023136"/>
    </source>
</evidence>
<dbReference type="SUPFAM" id="SSF48452">
    <property type="entry name" value="TPR-like"/>
    <property type="match status" value="1"/>
</dbReference>
<sequence>MKKYSNHLFLLAVTVAAGACSDSFLDIKPRGTDLEANYYQNQQEAFNGLVAIYDVVGWQSANYVSKLTFLMPASDDHYAGGGPGGTDQPQLQVVSDYTLTPDLGPQEELWRKGYSGIFRANILLQKLPDIPMDEGLKRRYTAEAKALRAYFYFDLVRFFKNIPLLTEPVPADQMYNVLQAPPEDVYARIEQDLTEAIPDLPPTIPVATEGGRLTQGAARALLGRVYLQLERFEPAAQQLAEVNGEPGGTSQYGYRLLDNFGDLFEVDNKFNSESIFEISHTNTSIGDWACIPCTEGNILNIMSGPRGYTPNPGAPDYVSGWGFFPLTTNLVDLMRDDPRYPHTVADMNSLLENGIIANYESGHMNTGYFIEKYAGREKDRWTGAGSPELNFPQNTYEIRLADTYLMEAEALVRGGGNITRAANLLNAVRDRVGLGPVAATMDNIKRERRIELVGEGQRWFDLIRWGDAPAALGWKGFVDGKHEILPIPLLELENTALEQSREWGGTK</sequence>
<dbReference type="GO" id="GO:0009279">
    <property type="term" value="C:cell outer membrane"/>
    <property type="evidence" value="ECO:0007669"/>
    <property type="project" value="UniProtKB-SubCell"/>
</dbReference>
<comment type="similarity">
    <text evidence="2">Belongs to the SusD family.</text>
</comment>
<feature type="domain" description="RagB/SusD" evidence="7">
    <location>
        <begin position="359"/>
        <end position="474"/>
    </location>
</feature>
<comment type="subcellular location">
    <subcellularLocation>
        <location evidence="1">Cell outer membrane</location>
    </subcellularLocation>
</comment>
<name>A0A1I1DZQ9_9SPHI</name>
<dbReference type="Pfam" id="PF14322">
    <property type="entry name" value="SusD-like_3"/>
    <property type="match status" value="1"/>
</dbReference>
<proteinExistence type="inferred from homology"/>
<organism evidence="9 10">
    <name type="scientific">Parapedobacter composti</name>
    <dbReference type="NCBI Taxonomy" id="623281"/>
    <lineage>
        <taxon>Bacteria</taxon>
        <taxon>Pseudomonadati</taxon>
        <taxon>Bacteroidota</taxon>
        <taxon>Sphingobacteriia</taxon>
        <taxon>Sphingobacteriales</taxon>
        <taxon>Sphingobacteriaceae</taxon>
        <taxon>Parapedobacter</taxon>
    </lineage>
</organism>
<dbReference type="AlphaFoldDB" id="A0A1I1DZQ9"/>
<dbReference type="RefSeq" id="WP_090970874.1">
    <property type="nucleotide sequence ID" value="NZ_FOLL01000001.1"/>
</dbReference>
<evidence type="ECO:0000256" key="1">
    <source>
        <dbReference type="ARBA" id="ARBA00004442"/>
    </source>
</evidence>
<evidence type="ECO:0000256" key="2">
    <source>
        <dbReference type="ARBA" id="ARBA00006275"/>
    </source>
</evidence>
<evidence type="ECO:0000256" key="5">
    <source>
        <dbReference type="ARBA" id="ARBA00023237"/>
    </source>
</evidence>
<evidence type="ECO:0000256" key="3">
    <source>
        <dbReference type="ARBA" id="ARBA00022729"/>
    </source>
</evidence>
<dbReference type="Pfam" id="PF07980">
    <property type="entry name" value="SusD_RagB"/>
    <property type="match status" value="1"/>
</dbReference>
<dbReference type="InterPro" id="IPR011990">
    <property type="entry name" value="TPR-like_helical_dom_sf"/>
</dbReference>
<dbReference type="InterPro" id="IPR033985">
    <property type="entry name" value="SusD-like_N"/>
</dbReference>
<feature type="domain" description="SusD-like N-terminal" evidence="8">
    <location>
        <begin position="104"/>
        <end position="227"/>
    </location>
</feature>
<keyword evidence="3 6" id="KW-0732">Signal</keyword>
<dbReference type="InterPro" id="IPR012944">
    <property type="entry name" value="SusD_RagB_dom"/>
</dbReference>
<dbReference type="EMBL" id="FOLL01000001">
    <property type="protein sequence ID" value="SFB78180.1"/>
    <property type="molecule type" value="Genomic_DNA"/>
</dbReference>
<evidence type="ECO:0000313" key="9">
    <source>
        <dbReference type="EMBL" id="SFB78180.1"/>
    </source>
</evidence>
<feature type="signal peptide" evidence="6">
    <location>
        <begin position="1"/>
        <end position="19"/>
    </location>
</feature>
<keyword evidence="4" id="KW-0472">Membrane</keyword>
<feature type="chain" id="PRO_5011452513" evidence="6">
    <location>
        <begin position="20"/>
        <end position="507"/>
    </location>
</feature>
<dbReference type="CDD" id="cd08977">
    <property type="entry name" value="SusD"/>
    <property type="match status" value="1"/>
</dbReference>
<dbReference type="STRING" id="623281.SAMN05421747_10174"/>
<evidence type="ECO:0000259" key="7">
    <source>
        <dbReference type="Pfam" id="PF07980"/>
    </source>
</evidence>
<evidence type="ECO:0000256" key="6">
    <source>
        <dbReference type="SAM" id="SignalP"/>
    </source>
</evidence>
<dbReference type="OrthoDB" id="618454at2"/>
<accession>A0A1I1DZQ9</accession>
<dbReference type="PROSITE" id="PS51257">
    <property type="entry name" value="PROKAR_LIPOPROTEIN"/>
    <property type="match status" value="1"/>
</dbReference>
<evidence type="ECO:0000259" key="8">
    <source>
        <dbReference type="Pfam" id="PF14322"/>
    </source>
</evidence>
<keyword evidence="10" id="KW-1185">Reference proteome</keyword>
<dbReference type="Proteomes" id="UP000199577">
    <property type="component" value="Unassembled WGS sequence"/>
</dbReference>
<reference evidence="9 10" key="1">
    <citation type="submission" date="2016-10" db="EMBL/GenBank/DDBJ databases">
        <authorList>
            <person name="de Groot N.N."/>
        </authorList>
    </citation>
    <scope>NUCLEOTIDE SEQUENCE [LARGE SCALE GENOMIC DNA]</scope>
    <source>
        <strain evidence="9 10">DSM 22900</strain>
    </source>
</reference>
<gene>
    <name evidence="9" type="ORF">SAMN05421747_10174</name>
</gene>
<evidence type="ECO:0000313" key="10">
    <source>
        <dbReference type="Proteomes" id="UP000199577"/>
    </source>
</evidence>
<keyword evidence="5" id="KW-0998">Cell outer membrane</keyword>